<name>A0AC35U8D1_9BILA</name>
<dbReference type="WBParaSite" id="RSKR_0000821100.1">
    <property type="protein sequence ID" value="RSKR_0000821100.1"/>
    <property type="gene ID" value="RSKR_0000821100"/>
</dbReference>
<evidence type="ECO:0000313" key="2">
    <source>
        <dbReference type="WBParaSite" id="RSKR_0000821100.1"/>
    </source>
</evidence>
<proteinExistence type="predicted"/>
<protein>
    <submittedName>
        <fullName evidence="2">60S ribosomal protein L34</fullName>
    </submittedName>
</protein>
<evidence type="ECO:0000313" key="1">
    <source>
        <dbReference type="Proteomes" id="UP000095286"/>
    </source>
</evidence>
<reference evidence="2" key="1">
    <citation type="submission" date="2016-11" db="UniProtKB">
        <authorList>
            <consortium name="WormBaseParasite"/>
        </authorList>
    </citation>
    <scope>IDENTIFICATION</scope>
    <source>
        <strain evidence="2">KR3021</strain>
    </source>
</reference>
<accession>A0AC35U8D1</accession>
<dbReference type="Proteomes" id="UP000095286">
    <property type="component" value="Unplaced"/>
</dbReference>
<sequence length="115" mass="12985">MAQRLVYRRRHGYNTKSNKVRSVKTPGGRLSLHYRSKTASIPKCGDTKVELKGIKSYRPSQLSQLTRRQKTVARAYGGNLSANAVKERILRAFLIEEQKIVATVMNAKEVATPKK</sequence>
<organism evidence="1 2">
    <name type="scientific">Rhabditophanes sp. KR3021</name>
    <dbReference type="NCBI Taxonomy" id="114890"/>
    <lineage>
        <taxon>Eukaryota</taxon>
        <taxon>Metazoa</taxon>
        <taxon>Ecdysozoa</taxon>
        <taxon>Nematoda</taxon>
        <taxon>Chromadorea</taxon>
        <taxon>Rhabditida</taxon>
        <taxon>Tylenchina</taxon>
        <taxon>Panagrolaimomorpha</taxon>
        <taxon>Strongyloidoidea</taxon>
        <taxon>Alloionematidae</taxon>
        <taxon>Rhabditophanes</taxon>
    </lineage>
</organism>